<comment type="caution">
    <text evidence="2">The sequence shown here is derived from an EMBL/GenBank/DDBJ whole genome shotgun (WGS) entry which is preliminary data.</text>
</comment>
<organism evidence="2 3">
    <name type="scientific">Coptis chinensis</name>
    <dbReference type="NCBI Taxonomy" id="261450"/>
    <lineage>
        <taxon>Eukaryota</taxon>
        <taxon>Viridiplantae</taxon>
        <taxon>Streptophyta</taxon>
        <taxon>Embryophyta</taxon>
        <taxon>Tracheophyta</taxon>
        <taxon>Spermatophyta</taxon>
        <taxon>Magnoliopsida</taxon>
        <taxon>Ranunculales</taxon>
        <taxon>Ranunculaceae</taxon>
        <taxon>Coptidoideae</taxon>
        <taxon>Coptis</taxon>
    </lineage>
</organism>
<dbReference type="PANTHER" id="PTHR47926">
    <property type="entry name" value="PENTATRICOPEPTIDE REPEAT-CONTAINING PROTEIN"/>
    <property type="match status" value="1"/>
</dbReference>
<dbReference type="Gene3D" id="1.25.40.10">
    <property type="entry name" value="Tetratricopeptide repeat domain"/>
    <property type="match status" value="1"/>
</dbReference>
<reference evidence="2 3" key="1">
    <citation type="submission" date="2020-10" db="EMBL/GenBank/DDBJ databases">
        <title>The Coptis chinensis genome and diversification of protoberbering-type alkaloids.</title>
        <authorList>
            <person name="Wang B."/>
            <person name="Shu S."/>
            <person name="Song C."/>
            <person name="Liu Y."/>
        </authorList>
    </citation>
    <scope>NUCLEOTIDE SEQUENCE [LARGE SCALE GENOMIC DNA]</scope>
    <source>
        <strain evidence="2">HL-2020</strain>
        <tissue evidence="2">Leaf</tissue>
    </source>
</reference>
<dbReference type="NCBIfam" id="TIGR00756">
    <property type="entry name" value="PPR"/>
    <property type="match status" value="1"/>
</dbReference>
<protein>
    <recommendedName>
        <fullName evidence="4">Pentatricopeptide repeat-containing protein</fullName>
    </recommendedName>
</protein>
<dbReference type="EMBL" id="JADFTS010000003">
    <property type="protein sequence ID" value="KAF9615255.1"/>
    <property type="molecule type" value="Genomic_DNA"/>
</dbReference>
<proteinExistence type="predicted"/>
<evidence type="ECO:0008006" key="4">
    <source>
        <dbReference type="Google" id="ProtNLM"/>
    </source>
</evidence>
<keyword evidence="3" id="KW-1185">Reference proteome</keyword>
<keyword evidence="1" id="KW-0677">Repeat</keyword>
<gene>
    <name evidence="2" type="ORF">IFM89_022552</name>
</gene>
<dbReference type="InterPro" id="IPR011990">
    <property type="entry name" value="TPR-like_helical_dom_sf"/>
</dbReference>
<dbReference type="Proteomes" id="UP000631114">
    <property type="component" value="Unassembled WGS sequence"/>
</dbReference>
<name>A0A835IC33_9MAGN</name>
<dbReference type="InterPro" id="IPR046960">
    <property type="entry name" value="PPR_At4g14850-like_plant"/>
</dbReference>
<dbReference type="GO" id="GO:0009451">
    <property type="term" value="P:RNA modification"/>
    <property type="evidence" value="ECO:0007669"/>
    <property type="project" value="InterPro"/>
</dbReference>
<evidence type="ECO:0000313" key="3">
    <source>
        <dbReference type="Proteomes" id="UP000631114"/>
    </source>
</evidence>
<dbReference type="OrthoDB" id="1166441at2759"/>
<dbReference type="InterPro" id="IPR002885">
    <property type="entry name" value="PPR_rpt"/>
</dbReference>
<evidence type="ECO:0000256" key="1">
    <source>
        <dbReference type="ARBA" id="ARBA00022737"/>
    </source>
</evidence>
<evidence type="ECO:0000313" key="2">
    <source>
        <dbReference type="EMBL" id="KAF9615255.1"/>
    </source>
</evidence>
<sequence length="184" mass="20089">MAYKGVKSYKITVVNILRGCSHNGLVEEGLEYFNSMGKVYGVAPRPEHYSCVIDLLASENEVSEMGNDEIEPRAVDDLNAGEEGKATMGRAVPDSRVQIFKRDRIRGPSCPNNVCGAGRAVPGHRVQSLKWDRIREPSCPNNVCGAGRAVPDPRVQSLKWDRIRGPSCPNSVCGASRVVPDPRV</sequence>
<accession>A0A835IC33</accession>
<dbReference type="AlphaFoldDB" id="A0A835IC33"/>
<dbReference type="PANTHER" id="PTHR47926:SF366">
    <property type="entry name" value="PENTATRICOPEPTIDE REPEAT SUPERFAMILY PROTEIN"/>
    <property type="match status" value="1"/>
</dbReference>
<dbReference type="GO" id="GO:0003723">
    <property type="term" value="F:RNA binding"/>
    <property type="evidence" value="ECO:0007669"/>
    <property type="project" value="InterPro"/>
</dbReference>